<dbReference type="SUPFAM" id="SSF47807">
    <property type="entry name" value="5' to 3' exonuclease, C-terminal subdomain"/>
    <property type="match status" value="1"/>
</dbReference>
<dbReference type="InterPro" id="IPR038969">
    <property type="entry name" value="FEN"/>
</dbReference>
<sequence>MEDVIIIDGSYYCFYRYYAILNWFKCARKDEDLSNPMENTEFVEKFKTTFIKKIQEMPKKFKIKDPTIIVVKDCPRKNIWRMNIYDEYKKNRVYDDSFMGGPFFKMAYNEDLFKLAGVHHIFKHKTLEADDCAALTAKYLIQKYPDVKIKIITSDTDYLQLICPNIELFTLKYKNVNTSKNSSGNPKQDLFCKIVSGDKSDCIPSVFPKCGPKTALKYWNDRELFNKKLSEDPKYKEIYHRNNTLIDMNCIPSNLKNSFNTKLHSVEF</sequence>
<reference evidence="4" key="1">
    <citation type="journal article" date="2020" name="Nature">
        <title>Giant virus diversity and host interactions through global metagenomics.</title>
        <authorList>
            <person name="Schulz F."/>
            <person name="Roux S."/>
            <person name="Paez-Espino D."/>
            <person name="Jungbluth S."/>
            <person name="Walsh D.A."/>
            <person name="Denef V.J."/>
            <person name="McMahon K.D."/>
            <person name="Konstantinidis K.T."/>
            <person name="Eloe-Fadrosh E.A."/>
            <person name="Kyrpides N.C."/>
            <person name="Woyke T."/>
        </authorList>
    </citation>
    <scope>NUCLEOTIDE SEQUENCE</scope>
    <source>
        <strain evidence="4">GVMAG-M-3300021425-14</strain>
    </source>
</reference>
<proteinExistence type="predicted"/>
<dbReference type="PANTHER" id="PTHR42646:SF2">
    <property type="entry name" value="5'-3' EXONUCLEASE FAMILY PROTEIN"/>
    <property type="match status" value="1"/>
</dbReference>
<dbReference type="GO" id="GO:0003677">
    <property type="term" value="F:DNA binding"/>
    <property type="evidence" value="ECO:0007669"/>
    <property type="project" value="InterPro"/>
</dbReference>
<evidence type="ECO:0000256" key="1">
    <source>
        <dbReference type="ARBA" id="ARBA00022722"/>
    </source>
</evidence>
<evidence type="ECO:0000259" key="3">
    <source>
        <dbReference type="SMART" id="SM00475"/>
    </source>
</evidence>
<dbReference type="GO" id="GO:0033567">
    <property type="term" value="P:DNA replication, Okazaki fragment processing"/>
    <property type="evidence" value="ECO:0007669"/>
    <property type="project" value="InterPro"/>
</dbReference>
<dbReference type="Pfam" id="PF02739">
    <property type="entry name" value="5_3_exonuc_N"/>
    <property type="match status" value="1"/>
</dbReference>
<dbReference type="Gene3D" id="3.40.50.1010">
    <property type="entry name" value="5'-nuclease"/>
    <property type="match status" value="1"/>
</dbReference>
<evidence type="ECO:0000256" key="2">
    <source>
        <dbReference type="ARBA" id="ARBA00022801"/>
    </source>
</evidence>
<dbReference type="AlphaFoldDB" id="A0A6C0CNI8"/>
<evidence type="ECO:0000313" key="4">
    <source>
        <dbReference type="EMBL" id="QHT06031.1"/>
    </source>
</evidence>
<organism evidence="4">
    <name type="scientific">viral metagenome</name>
    <dbReference type="NCBI Taxonomy" id="1070528"/>
    <lineage>
        <taxon>unclassified sequences</taxon>
        <taxon>metagenomes</taxon>
        <taxon>organismal metagenomes</taxon>
    </lineage>
</organism>
<dbReference type="GO" id="GO:0017108">
    <property type="term" value="F:5'-flap endonuclease activity"/>
    <property type="evidence" value="ECO:0007669"/>
    <property type="project" value="InterPro"/>
</dbReference>
<keyword evidence="2" id="KW-0378">Hydrolase</keyword>
<dbReference type="InterPro" id="IPR020046">
    <property type="entry name" value="5-3_exonucl_a-hlix_arch_N"/>
</dbReference>
<dbReference type="SMART" id="SM00475">
    <property type="entry name" value="53EXOc"/>
    <property type="match status" value="1"/>
</dbReference>
<feature type="domain" description="5'-3' exonuclease" evidence="3">
    <location>
        <begin position="1"/>
        <end position="261"/>
    </location>
</feature>
<dbReference type="PANTHER" id="PTHR42646">
    <property type="entry name" value="FLAP ENDONUCLEASE XNI"/>
    <property type="match status" value="1"/>
</dbReference>
<dbReference type="InterPro" id="IPR029060">
    <property type="entry name" value="PIN-like_dom_sf"/>
</dbReference>
<accession>A0A6C0CNI8</accession>
<protein>
    <recommendedName>
        <fullName evidence="3">5'-3' exonuclease domain-containing protein</fullName>
    </recommendedName>
</protein>
<dbReference type="InterPro" id="IPR036279">
    <property type="entry name" value="5-3_exonuclease_C_sf"/>
</dbReference>
<name>A0A6C0CNI8_9ZZZZ</name>
<dbReference type="EMBL" id="MN739462">
    <property type="protein sequence ID" value="QHT06031.1"/>
    <property type="molecule type" value="Genomic_DNA"/>
</dbReference>
<dbReference type="GO" id="GO:0008409">
    <property type="term" value="F:5'-3' exonuclease activity"/>
    <property type="evidence" value="ECO:0007669"/>
    <property type="project" value="InterPro"/>
</dbReference>
<dbReference type="InterPro" id="IPR002421">
    <property type="entry name" value="5-3_exonuclease"/>
</dbReference>
<keyword evidence="1" id="KW-0540">Nuclease</keyword>
<dbReference type="SUPFAM" id="SSF88723">
    <property type="entry name" value="PIN domain-like"/>
    <property type="match status" value="1"/>
</dbReference>